<keyword evidence="2" id="KW-0732">Signal</keyword>
<feature type="signal peptide" evidence="2">
    <location>
        <begin position="1"/>
        <end position="20"/>
    </location>
</feature>
<dbReference type="EMBL" id="JAYMYS010000001">
    <property type="protein sequence ID" value="KAK7411302.1"/>
    <property type="molecule type" value="Genomic_DNA"/>
</dbReference>
<evidence type="ECO:0008006" key="5">
    <source>
        <dbReference type="Google" id="ProtNLM"/>
    </source>
</evidence>
<dbReference type="Proteomes" id="UP001386955">
    <property type="component" value="Unassembled WGS sequence"/>
</dbReference>
<keyword evidence="1" id="KW-0812">Transmembrane</keyword>
<protein>
    <recommendedName>
        <fullName evidence="5">Secreted protein</fullName>
    </recommendedName>
</protein>
<evidence type="ECO:0000256" key="1">
    <source>
        <dbReference type="SAM" id="Phobius"/>
    </source>
</evidence>
<reference evidence="3 4" key="1">
    <citation type="submission" date="2024-01" db="EMBL/GenBank/DDBJ databases">
        <title>The genomes of 5 underutilized Papilionoideae crops provide insights into root nodulation and disease resistanc.</title>
        <authorList>
            <person name="Jiang F."/>
        </authorList>
    </citation>
    <scope>NUCLEOTIDE SEQUENCE [LARGE SCALE GENOMIC DNA]</scope>
    <source>
        <strain evidence="3">DUOXIRENSHENG_FW03</strain>
        <tissue evidence="3">Leaves</tissue>
    </source>
</reference>
<gene>
    <name evidence="3" type="ORF">VNO78_02735</name>
</gene>
<evidence type="ECO:0000313" key="3">
    <source>
        <dbReference type="EMBL" id="KAK7411302.1"/>
    </source>
</evidence>
<keyword evidence="1" id="KW-0472">Membrane</keyword>
<sequence>MKVFTVGVVVVVDAFAIASGSGRRKKKPDREERVWGGLWWCEGEGLFYWVRLIKRANKCRGRCVGPTACAPSDVGYTTWRPLIEGFPRESVPLVIFVWHRRLARADIISRDLPPPYCCFFVFLINQCFLLLLLLCPKGNHSFSIKST</sequence>
<keyword evidence="1" id="KW-1133">Transmembrane helix</keyword>
<organism evidence="3 4">
    <name type="scientific">Psophocarpus tetragonolobus</name>
    <name type="common">Winged bean</name>
    <name type="synonym">Dolichos tetragonolobus</name>
    <dbReference type="NCBI Taxonomy" id="3891"/>
    <lineage>
        <taxon>Eukaryota</taxon>
        <taxon>Viridiplantae</taxon>
        <taxon>Streptophyta</taxon>
        <taxon>Embryophyta</taxon>
        <taxon>Tracheophyta</taxon>
        <taxon>Spermatophyta</taxon>
        <taxon>Magnoliopsida</taxon>
        <taxon>eudicotyledons</taxon>
        <taxon>Gunneridae</taxon>
        <taxon>Pentapetalae</taxon>
        <taxon>rosids</taxon>
        <taxon>fabids</taxon>
        <taxon>Fabales</taxon>
        <taxon>Fabaceae</taxon>
        <taxon>Papilionoideae</taxon>
        <taxon>50 kb inversion clade</taxon>
        <taxon>NPAAA clade</taxon>
        <taxon>indigoferoid/millettioid clade</taxon>
        <taxon>Phaseoleae</taxon>
        <taxon>Psophocarpus</taxon>
    </lineage>
</organism>
<comment type="caution">
    <text evidence="3">The sequence shown here is derived from an EMBL/GenBank/DDBJ whole genome shotgun (WGS) entry which is preliminary data.</text>
</comment>
<keyword evidence="4" id="KW-1185">Reference proteome</keyword>
<feature type="transmembrane region" description="Helical" evidence="1">
    <location>
        <begin position="119"/>
        <end position="135"/>
    </location>
</feature>
<dbReference type="AlphaFoldDB" id="A0AAN9XVX4"/>
<feature type="chain" id="PRO_5043027352" description="Secreted protein" evidence="2">
    <location>
        <begin position="21"/>
        <end position="147"/>
    </location>
</feature>
<evidence type="ECO:0000256" key="2">
    <source>
        <dbReference type="SAM" id="SignalP"/>
    </source>
</evidence>
<proteinExistence type="predicted"/>
<name>A0AAN9XVX4_PSOTE</name>
<accession>A0AAN9XVX4</accession>
<evidence type="ECO:0000313" key="4">
    <source>
        <dbReference type="Proteomes" id="UP001386955"/>
    </source>
</evidence>